<dbReference type="SMART" id="SM00382">
    <property type="entry name" value="AAA"/>
    <property type="match status" value="1"/>
</dbReference>
<feature type="domain" description="PAS" evidence="7">
    <location>
        <begin position="7"/>
        <end position="60"/>
    </location>
</feature>
<dbReference type="Gene3D" id="3.40.50.300">
    <property type="entry name" value="P-loop containing nucleotide triphosphate hydrolases"/>
    <property type="match status" value="1"/>
</dbReference>
<dbReference type="Pfam" id="PF00989">
    <property type="entry name" value="PAS"/>
    <property type="match status" value="1"/>
</dbReference>
<keyword evidence="9" id="KW-1185">Reference proteome</keyword>
<evidence type="ECO:0000313" key="8">
    <source>
        <dbReference type="EMBL" id="SFB24991.1"/>
    </source>
</evidence>
<dbReference type="SUPFAM" id="SSF46689">
    <property type="entry name" value="Homeodomain-like"/>
    <property type="match status" value="1"/>
</dbReference>
<dbReference type="SUPFAM" id="SSF52540">
    <property type="entry name" value="P-loop containing nucleoside triphosphate hydrolases"/>
    <property type="match status" value="1"/>
</dbReference>
<dbReference type="CDD" id="cd00009">
    <property type="entry name" value="AAA"/>
    <property type="match status" value="1"/>
</dbReference>
<dbReference type="SUPFAM" id="SSF55785">
    <property type="entry name" value="PYP-like sensor domain (PAS domain)"/>
    <property type="match status" value="1"/>
</dbReference>
<feature type="domain" description="Sigma-54 factor interaction" evidence="6">
    <location>
        <begin position="154"/>
        <end position="383"/>
    </location>
</feature>
<keyword evidence="3" id="KW-0805">Transcription regulation</keyword>
<dbReference type="GO" id="GO:0006355">
    <property type="term" value="P:regulation of DNA-templated transcription"/>
    <property type="evidence" value="ECO:0007669"/>
    <property type="project" value="InterPro"/>
</dbReference>
<dbReference type="InterPro" id="IPR003593">
    <property type="entry name" value="AAA+_ATPase"/>
</dbReference>
<sequence>MNYKIILETFIDNSDEGIIVTDTKGNITFYKESKNNITGIKDKNPVGKNILDVFPYLTEETSSFYYVLKKKKPIIEKVQKYKNNLGKIVYIVTSTIPIFENNEFVGVFEIFKDLTLVSELSEKVLVLQENINKERLKVDKVNNKNGAKYRFSDIIAKNNDMIKLINMAKKICKSSSPILVYGETGTGKELLVQSIHNEDFARNKYPFIAQNCAAIPENLLESILFGTEDGCYTGAKDRAGLLELVNGGTLFLDEINSMDVQLQSKLLRVIQEGEFRRIGGKENKKINIRIIASTNEKPIDLVNLGRLRRDLYYRLNVIYFEIPPLRKRRDDISILVDHFIEKYNHRLNKYINGIEESALKVLEEYEWPGNVRELENVIERAMNWTEGNFINTESIFMDNCNYGVSVYYNNKNHKDENSANMVYEIGLPLAMDNYEKNIIKNAIKESSGNYSKAARNLKIPKQTLQNKIKKYNIEKYVVLK</sequence>
<dbReference type="PROSITE" id="PS00675">
    <property type="entry name" value="SIGMA54_INTERACT_1"/>
    <property type="match status" value="1"/>
</dbReference>
<keyword evidence="1" id="KW-0547">Nucleotide-binding</keyword>
<dbReference type="GO" id="GO:0005524">
    <property type="term" value="F:ATP binding"/>
    <property type="evidence" value="ECO:0007669"/>
    <property type="project" value="UniProtKB-KW"/>
</dbReference>
<evidence type="ECO:0000256" key="1">
    <source>
        <dbReference type="ARBA" id="ARBA00022741"/>
    </source>
</evidence>
<dbReference type="PRINTS" id="PR01590">
    <property type="entry name" value="HTHFIS"/>
</dbReference>
<dbReference type="OrthoDB" id="9803970at2"/>
<evidence type="ECO:0000256" key="5">
    <source>
        <dbReference type="SAM" id="Coils"/>
    </source>
</evidence>
<protein>
    <submittedName>
        <fullName evidence="8">Arginine utilization regulatory protein</fullName>
    </submittedName>
</protein>
<dbReference type="InterPro" id="IPR013767">
    <property type="entry name" value="PAS_fold"/>
</dbReference>
<evidence type="ECO:0000313" key="9">
    <source>
        <dbReference type="Proteomes" id="UP000198619"/>
    </source>
</evidence>
<dbReference type="InterPro" id="IPR027417">
    <property type="entry name" value="P-loop_NTPase"/>
</dbReference>
<evidence type="ECO:0000259" key="6">
    <source>
        <dbReference type="PROSITE" id="PS50045"/>
    </source>
</evidence>
<dbReference type="FunFam" id="3.40.50.300:FF:000006">
    <property type="entry name" value="DNA-binding transcriptional regulator NtrC"/>
    <property type="match status" value="1"/>
</dbReference>
<dbReference type="Proteomes" id="UP000198619">
    <property type="component" value="Unassembled WGS sequence"/>
</dbReference>
<dbReference type="Pfam" id="PF00158">
    <property type="entry name" value="Sigma54_activat"/>
    <property type="match status" value="1"/>
</dbReference>
<dbReference type="InterPro" id="IPR002197">
    <property type="entry name" value="HTH_Fis"/>
</dbReference>
<proteinExistence type="predicted"/>
<feature type="coiled-coil region" evidence="5">
    <location>
        <begin position="117"/>
        <end position="144"/>
    </location>
</feature>
<dbReference type="InterPro" id="IPR000014">
    <property type="entry name" value="PAS"/>
</dbReference>
<dbReference type="InterPro" id="IPR058031">
    <property type="entry name" value="AAA_lid_NorR"/>
</dbReference>
<keyword evidence="4" id="KW-0804">Transcription</keyword>
<dbReference type="Pfam" id="PF02954">
    <property type="entry name" value="HTH_8"/>
    <property type="match status" value="1"/>
</dbReference>
<dbReference type="PANTHER" id="PTHR32071">
    <property type="entry name" value="TRANSCRIPTIONAL REGULATORY PROTEIN"/>
    <property type="match status" value="1"/>
</dbReference>
<dbReference type="Gene3D" id="1.10.8.60">
    <property type="match status" value="1"/>
</dbReference>
<dbReference type="NCBIfam" id="TIGR00229">
    <property type="entry name" value="sensory_box"/>
    <property type="match status" value="1"/>
</dbReference>
<organism evidence="8 9">
    <name type="scientific">Clostridium frigidicarnis</name>
    <dbReference type="NCBI Taxonomy" id="84698"/>
    <lineage>
        <taxon>Bacteria</taxon>
        <taxon>Bacillati</taxon>
        <taxon>Bacillota</taxon>
        <taxon>Clostridia</taxon>
        <taxon>Eubacteriales</taxon>
        <taxon>Clostridiaceae</taxon>
        <taxon>Clostridium</taxon>
    </lineage>
</organism>
<dbReference type="RefSeq" id="WP_090041951.1">
    <property type="nucleotide sequence ID" value="NZ_FOKI01000021.1"/>
</dbReference>
<dbReference type="PROSITE" id="PS00688">
    <property type="entry name" value="SIGMA54_INTERACT_3"/>
    <property type="match status" value="1"/>
</dbReference>
<gene>
    <name evidence="8" type="ORF">SAMN04488528_102118</name>
</gene>
<dbReference type="GO" id="GO:0043565">
    <property type="term" value="F:sequence-specific DNA binding"/>
    <property type="evidence" value="ECO:0007669"/>
    <property type="project" value="InterPro"/>
</dbReference>
<dbReference type="EMBL" id="FOKI01000021">
    <property type="protein sequence ID" value="SFB24991.1"/>
    <property type="molecule type" value="Genomic_DNA"/>
</dbReference>
<reference evidence="8 9" key="1">
    <citation type="submission" date="2016-10" db="EMBL/GenBank/DDBJ databases">
        <authorList>
            <person name="de Groot N.N."/>
        </authorList>
    </citation>
    <scope>NUCLEOTIDE SEQUENCE [LARGE SCALE GENOMIC DNA]</scope>
    <source>
        <strain evidence="8 9">DSM 12271</strain>
    </source>
</reference>
<accession>A0A1I0ZHJ1</accession>
<dbReference type="Gene3D" id="3.30.450.20">
    <property type="entry name" value="PAS domain"/>
    <property type="match status" value="1"/>
</dbReference>
<dbReference type="STRING" id="84698.SAMN04488528_102118"/>
<dbReference type="InterPro" id="IPR035965">
    <property type="entry name" value="PAS-like_dom_sf"/>
</dbReference>
<keyword evidence="2" id="KW-0067">ATP-binding</keyword>
<dbReference type="InterPro" id="IPR025944">
    <property type="entry name" value="Sigma_54_int_dom_CS"/>
</dbReference>
<dbReference type="InterPro" id="IPR002078">
    <property type="entry name" value="Sigma_54_int"/>
</dbReference>
<name>A0A1I0ZHJ1_9CLOT</name>
<evidence type="ECO:0000259" key="7">
    <source>
        <dbReference type="PROSITE" id="PS50112"/>
    </source>
</evidence>
<dbReference type="InterPro" id="IPR025662">
    <property type="entry name" value="Sigma_54_int_dom_ATP-bd_1"/>
</dbReference>
<dbReference type="InterPro" id="IPR009057">
    <property type="entry name" value="Homeodomain-like_sf"/>
</dbReference>
<dbReference type="Pfam" id="PF25601">
    <property type="entry name" value="AAA_lid_14"/>
    <property type="match status" value="1"/>
</dbReference>
<dbReference type="PANTHER" id="PTHR32071:SF74">
    <property type="entry name" value="TRANSCRIPTIONAL ACTIVATOR ROCR"/>
    <property type="match status" value="1"/>
</dbReference>
<dbReference type="Gene3D" id="1.10.10.60">
    <property type="entry name" value="Homeodomain-like"/>
    <property type="match status" value="1"/>
</dbReference>
<evidence type="ECO:0000256" key="2">
    <source>
        <dbReference type="ARBA" id="ARBA00022840"/>
    </source>
</evidence>
<dbReference type="PROSITE" id="PS50045">
    <property type="entry name" value="SIGMA54_INTERACT_4"/>
    <property type="match status" value="1"/>
</dbReference>
<dbReference type="PROSITE" id="PS50112">
    <property type="entry name" value="PAS"/>
    <property type="match status" value="1"/>
</dbReference>
<evidence type="ECO:0000256" key="3">
    <source>
        <dbReference type="ARBA" id="ARBA00023015"/>
    </source>
</evidence>
<keyword evidence="5" id="KW-0175">Coiled coil</keyword>
<dbReference type="AlphaFoldDB" id="A0A1I0ZHJ1"/>
<evidence type="ECO:0000256" key="4">
    <source>
        <dbReference type="ARBA" id="ARBA00023163"/>
    </source>
</evidence>